<dbReference type="PANTHER" id="PTHR28221:SF2">
    <property type="entry name" value="RNA POLYMERASE I-SPECIFIC TRANSCRIPTION INITIATION FACTOR RRN6"/>
    <property type="match status" value="1"/>
</dbReference>
<dbReference type="AlphaFoldDB" id="A0A2A9NXP4"/>
<feature type="region of interest" description="Disordered" evidence="1">
    <location>
        <begin position="688"/>
        <end position="712"/>
    </location>
</feature>
<reference evidence="3 4" key="1">
    <citation type="submission" date="2014-02" db="EMBL/GenBank/DDBJ databases">
        <title>Transposable element dynamics among asymbiotic and ectomycorrhizal Amanita fungi.</title>
        <authorList>
            <consortium name="DOE Joint Genome Institute"/>
            <person name="Hess J."/>
            <person name="Skrede I."/>
            <person name="Wolfe B."/>
            <person name="LaButti K."/>
            <person name="Ohm R.A."/>
            <person name="Grigoriev I.V."/>
            <person name="Pringle A."/>
        </authorList>
    </citation>
    <scope>NUCLEOTIDE SEQUENCE [LARGE SCALE GENOMIC DNA]</scope>
    <source>
        <strain evidence="3 4">SKay4041</strain>
    </source>
</reference>
<proteinExistence type="predicted"/>
<dbReference type="InterPro" id="IPR048535">
    <property type="entry name" value="RRN6_beta-prop"/>
</dbReference>
<accession>A0A2A9NXP4</accession>
<evidence type="ECO:0000259" key="2">
    <source>
        <dbReference type="Pfam" id="PF10214"/>
    </source>
</evidence>
<evidence type="ECO:0000313" key="3">
    <source>
        <dbReference type="EMBL" id="PFH54274.1"/>
    </source>
</evidence>
<sequence length="786" mass="87331">MSVSQQAEHGANFLRTYHPDMDVSAALVKEHIIEASDLTRQLGIFDPYVGNLMESAVALDSEGTKRAYLVFPMGEINCDLNLSPLLFSESGELVFKPNATPVKSFDTPIRQIVPSKSFQAQEGGFIAVRTHGSIVLSKIEPLLTHQCALNDLFTLTSADAGGHTFVDVRPTSELGVYVANNHGALYHGQFSSGLKQLHLLRPPAEDVSQDEFWRIGLGIHPTECTLLSKTNALLLDRRANSSLALFTLTDTSHCFTSLEDEDSNDVFRFCTTNQILWIDKRSPMKPLLGFKHGRKFDRTLRTQTISLEHSLTFLTSRRNSLITSYDVSRTKGSPIYVNSPPYSPPMLLSSTLRNSGHLFFRHPCDVCETRATLFRLSEQGSIQCIDVFAPQNNQNALTRVDWSEAVKALDAKSQSLRVDVGLLGARDRSIVDFSSAYEHIFCKYEENREKAEEEEAEALYEMIEQVPSFWQKADVAEAQVLTAYDILFRAGDEPCQSSRSDFLADCLINSKRGYRALAQGRLSTQTLEKGAAWHYNISSSMKYFIPEATTDVQELINNLSQFDLDPGEERPHQSIQREAWAKEQLALDLTLASGLYSGQSVTKPINSDDELESMTEALSLEGEPPPIQLGYLQTAQHDEGGELQASTTSQVNGRDCAGAHLLLKEWKIGTNPRDYVYCDPYNDTDIHTVPRMPRTKPKPTLELPSPPTTQTVRPPVILASSVLAGPSMPEAGKMIREDVRLQTSVANLWRDDGEPASQILPSTQILPGPYGGRVSKKQAKRRIGGF</sequence>
<evidence type="ECO:0000256" key="1">
    <source>
        <dbReference type="SAM" id="MobiDB-lite"/>
    </source>
</evidence>
<dbReference type="PANTHER" id="PTHR28221">
    <property type="entry name" value="RNA POLYMERASE I-SPECIFIC TRANSCRIPTION INITIATION FACTOR RRN6"/>
    <property type="match status" value="1"/>
</dbReference>
<dbReference type="Proteomes" id="UP000242287">
    <property type="component" value="Unassembled WGS sequence"/>
</dbReference>
<organism evidence="3 4">
    <name type="scientific">Amanita thiersii Skay4041</name>
    <dbReference type="NCBI Taxonomy" id="703135"/>
    <lineage>
        <taxon>Eukaryota</taxon>
        <taxon>Fungi</taxon>
        <taxon>Dikarya</taxon>
        <taxon>Basidiomycota</taxon>
        <taxon>Agaricomycotina</taxon>
        <taxon>Agaricomycetes</taxon>
        <taxon>Agaricomycetidae</taxon>
        <taxon>Agaricales</taxon>
        <taxon>Pluteineae</taxon>
        <taxon>Amanitaceae</taxon>
        <taxon>Amanita</taxon>
    </lineage>
</organism>
<feature type="domain" description="RRN6 beta-propeller" evidence="2">
    <location>
        <begin position="271"/>
        <end position="337"/>
    </location>
</feature>
<protein>
    <recommendedName>
        <fullName evidence="2">RRN6 beta-propeller domain-containing protein</fullName>
    </recommendedName>
</protein>
<evidence type="ECO:0000313" key="4">
    <source>
        <dbReference type="Proteomes" id="UP000242287"/>
    </source>
</evidence>
<dbReference type="EMBL" id="KZ301970">
    <property type="protein sequence ID" value="PFH54274.1"/>
    <property type="molecule type" value="Genomic_DNA"/>
</dbReference>
<dbReference type="OrthoDB" id="2382881at2759"/>
<keyword evidence="4" id="KW-1185">Reference proteome</keyword>
<dbReference type="InterPro" id="IPR019350">
    <property type="entry name" value="RNA_pol_I-sp_TIF_RRN6-like"/>
</dbReference>
<dbReference type="Pfam" id="PF10214">
    <property type="entry name" value="Rrn6_beta-prop"/>
    <property type="match status" value="1"/>
</dbReference>
<dbReference type="STRING" id="703135.A0A2A9NXP4"/>
<gene>
    <name evidence="3" type="ORF">AMATHDRAFT_53159</name>
</gene>
<name>A0A2A9NXP4_9AGAR</name>